<dbReference type="InterPro" id="IPR001114">
    <property type="entry name" value="Adenylosuccinate_synthetase"/>
</dbReference>
<dbReference type="GO" id="GO:0006164">
    <property type="term" value="P:purine nucleotide biosynthetic process"/>
    <property type="evidence" value="ECO:0007669"/>
    <property type="project" value="InterPro"/>
</dbReference>
<dbReference type="Gene3D" id="3.90.170.10">
    <property type="entry name" value="Adenylosuccinate Synthetase, subunit A, domain 3"/>
    <property type="match status" value="1"/>
</dbReference>
<comment type="caution">
    <text evidence="1">The sequence shown here is derived from an EMBL/GenBank/DDBJ whole genome shotgun (WGS) entry which is preliminary data.</text>
</comment>
<name>A0AB72ZPS6_YERPE</name>
<dbReference type="InterPro" id="IPR027417">
    <property type="entry name" value="P-loop_NTPase"/>
</dbReference>
<protein>
    <submittedName>
        <fullName evidence="1">Adenylosuccinate synthetase family protein</fullName>
    </submittedName>
</protein>
<dbReference type="GO" id="GO:0000166">
    <property type="term" value="F:nucleotide binding"/>
    <property type="evidence" value="ECO:0007669"/>
    <property type="project" value="InterPro"/>
</dbReference>
<dbReference type="EMBL" id="AKRT01000084">
    <property type="protein sequence ID" value="EIR24370.1"/>
    <property type="molecule type" value="Genomic_DNA"/>
</dbReference>
<evidence type="ECO:0000313" key="1">
    <source>
        <dbReference type="EMBL" id="EIR24370.1"/>
    </source>
</evidence>
<dbReference type="AlphaFoldDB" id="A0AB72ZPS6"/>
<accession>A0AB72ZPS6</accession>
<reference evidence="1 2" key="1">
    <citation type="submission" date="2012-05" db="EMBL/GenBank/DDBJ databases">
        <title>Genome sequence of Yersinia Pestis PY-08.</title>
        <authorList>
            <person name="Santana-Cruz I."/>
            <person name="Sengamalay N."/>
            <person name="McCracken C."/>
            <person name="Daugherty S.C."/>
            <person name="Maroo A."/>
            <person name="Vara P.G."/>
            <person name="Tallon L.J."/>
            <person name="Sadzewicz L."/>
            <person name="Vinetz J.M."/>
            <person name="Cespedes Zambrano M.J."/>
            <person name="Fraser-Liggett C.M."/>
            <person name="Tettelin H."/>
        </authorList>
    </citation>
    <scope>NUCLEOTIDE SEQUENCE [LARGE SCALE GENOMIC DNA]</scope>
    <source>
        <strain evidence="1 2">PY-08</strain>
    </source>
</reference>
<proteinExistence type="predicted"/>
<evidence type="ECO:0000313" key="2">
    <source>
        <dbReference type="Proteomes" id="UP000003231"/>
    </source>
</evidence>
<dbReference type="Proteomes" id="UP000003231">
    <property type="component" value="Unassembled WGS sequence"/>
</dbReference>
<sequence length="41" mass="4602">MPQAALNYIQRVEELTGVPIDIISTGPDRDETMILRDPFDA</sequence>
<gene>
    <name evidence="1" type="ORF">YPPY08_0523</name>
</gene>
<dbReference type="SUPFAM" id="SSF52540">
    <property type="entry name" value="P-loop containing nucleoside triphosphate hydrolases"/>
    <property type="match status" value="1"/>
</dbReference>
<organism evidence="1 2">
    <name type="scientific">Yersinia pestis PY-08</name>
    <dbReference type="NCBI Taxonomy" id="992134"/>
    <lineage>
        <taxon>Bacteria</taxon>
        <taxon>Pseudomonadati</taxon>
        <taxon>Pseudomonadota</taxon>
        <taxon>Gammaproteobacteria</taxon>
        <taxon>Enterobacterales</taxon>
        <taxon>Yersiniaceae</taxon>
        <taxon>Yersinia</taxon>
    </lineage>
</organism>
<dbReference type="GO" id="GO:0004019">
    <property type="term" value="F:adenylosuccinate synthase activity"/>
    <property type="evidence" value="ECO:0007669"/>
    <property type="project" value="InterPro"/>
</dbReference>
<dbReference type="Pfam" id="PF00709">
    <property type="entry name" value="Adenylsucc_synt"/>
    <property type="match status" value="1"/>
</dbReference>
<dbReference type="InterPro" id="IPR042111">
    <property type="entry name" value="Adenylosuccinate_synth_dom3"/>
</dbReference>